<protein>
    <submittedName>
        <fullName evidence="1">Uncharacterized protein</fullName>
    </submittedName>
</protein>
<accession>A0A0F9ESU3</accession>
<evidence type="ECO:0000313" key="2">
    <source>
        <dbReference type="EMBL" id="KKM95973.1"/>
    </source>
</evidence>
<evidence type="ECO:0000313" key="1">
    <source>
        <dbReference type="EMBL" id="KKL77213.1"/>
    </source>
</evidence>
<organism evidence="1">
    <name type="scientific">marine sediment metagenome</name>
    <dbReference type="NCBI Taxonomy" id="412755"/>
    <lineage>
        <taxon>unclassified sequences</taxon>
        <taxon>metagenomes</taxon>
        <taxon>ecological metagenomes</taxon>
    </lineage>
</organism>
<sequence>MSKQLTDNELSAFIPERLVTEWQESRSHPHCKWGAGAVVDFLRELALSRAKLARTLEVLERTEAMLEGCLPHLPPQVFASATTHASAARDAIAQAKGLQHQCSQCDEWSAIVNACRCDPHNLPTAKS</sequence>
<name>A0A0F9ESU3_9ZZZZ</name>
<gene>
    <name evidence="2" type="ORF">LCGC14_1182710</name>
    <name evidence="1" type="ORF">LCGC14_2037160</name>
</gene>
<dbReference type="AlphaFoldDB" id="A0A0F9ESU3"/>
<proteinExistence type="predicted"/>
<comment type="caution">
    <text evidence="1">The sequence shown here is derived from an EMBL/GenBank/DDBJ whole genome shotgun (WGS) entry which is preliminary data.</text>
</comment>
<dbReference type="EMBL" id="LAZR01005940">
    <property type="protein sequence ID" value="KKM95973.1"/>
    <property type="molecule type" value="Genomic_DNA"/>
</dbReference>
<dbReference type="EMBL" id="LAZR01023819">
    <property type="protein sequence ID" value="KKL77213.1"/>
    <property type="molecule type" value="Genomic_DNA"/>
</dbReference>
<reference evidence="1" key="1">
    <citation type="journal article" date="2015" name="Nature">
        <title>Complex archaea that bridge the gap between prokaryotes and eukaryotes.</title>
        <authorList>
            <person name="Spang A."/>
            <person name="Saw J.H."/>
            <person name="Jorgensen S.L."/>
            <person name="Zaremba-Niedzwiedzka K."/>
            <person name="Martijn J."/>
            <person name="Lind A.E."/>
            <person name="van Eijk R."/>
            <person name="Schleper C."/>
            <person name="Guy L."/>
            <person name="Ettema T.J."/>
        </authorList>
    </citation>
    <scope>NUCLEOTIDE SEQUENCE</scope>
</reference>